<dbReference type="InterPro" id="IPR010427">
    <property type="entry name" value="DUF1023"/>
</dbReference>
<organism evidence="2 3">
    <name type="scientific">Kitasatospora nipponensis</name>
    <dbReference type="NCBI Taxonomy" id="258049"/>
    <lineage>
        <taxon>Bacteria</taxon>
        <taxon>Bacillati</taxon>
        <taxon>Actinomycetota</taxon>
        <taxon>Actinomycetes</taxon>
        <taxon>Kitasatosporales</taxon>
        <taxon>Streptomycetaceae</taxon>
        <taxon>Kitasatospora</taxon>
    </lineage>
</organism>
<dbReference type="EMBL" id="BAAALF010000189">
    <property type="protein sequence ID" value="GAA1268182.1"/>
    <property type="molecule type" value="Genomic_DNA"/>
</dbReference>
<dbReference type="Pfam" id="PF06259">
    <property type="entry name" value="Abhydrolase_8"/>
    <property type="match status" value="1"/>
</dbReference>
<dbReference type="Proteomes" id="UP001500037">
    <property type="component" value="Unassembled WGS sequence"/>
</dbReference>
<evidence type="ECO:0000313" key="3">
    <source>
        <dbReference type="Proteomes" id="UP001500037"/>
    </source>
</evidence>
<protein>
    <recommendedName>
        <fullName evidence="1">DUF1023 domain-containing protein</fullName>
    </recommendedName>
</protein>
<reference evidence="2 3" key="1">
    <citation type="journal article" date="2019" name="Int. J. Syst. Evol. Microbiol.">
        <title>The Global Catalogue of Microorganisms (GCM) 10K type strain sequencing project: providing services to taxonomists for standard genome sequencing and annotation.</title>
        <authorList>
            <consortium name="The Broad Institute Genomics Platform"/>
            <consortium name="The Broad Institute Genome Sequencing Center for Infectious Disease"/>
            <person name="Wu L."/>
            <person name="Ma J."/>
        </authorList>
    </citation>
    <scope>NUCLEOTIDE SEQUENCE [LARGE SCALE GENOMIC DNA]</scope>
    <source>
        <strain evidence="2 3">JCM 13004</strain>
    </source>
</reference>
<dbReference type="RefSeq" id="WP_344445830.1">
    <property type="nucleotide sequence ID" value="NZ_BAAALF010000189.1"/>
</dbReference>
<dbReference type="SUPFAM" id="SSF53474">
    <property type="entry name" value="alpha/beta-Hydrolases"/>
    <property type="match status" value="1"/>
</dbReference>
<feature type="domain" description="DUF1023" evidence="1">
    <location>
        <begin position="130"/>
        <end position="300"/>
    </location>
</feature>
<proteinExistence type="predicted"/>
<keyword evidence="3" id="KW-1185">Reference proteome</keyword>
<name>A0ABN1WYW3_9ACTN</name>
<dbReference type="InterPro" id="IPR029058">
    <property type="entry name" value="AB_hydrolase_fold"/>
</dbReference>
<sequence>MRQAQPDAAASAAAVSAWWSTRHAAERQDLIESCPELVGNRDGIPAADRDRANRRRLAGSRAALHRELERLGTEPRPTGVLPGREPPGHRRWRLRREAVLGKLKGLEDIEGRLTHSRAPHFAPTYLLGFDTEGIGHAIVAVNDPDTAHNVVTFVPGSTARLAGMTGDMDKAYEIEAAARLAAPDRTTSAIAWSGYDAPQSRIAAIRLAAAHGAKDALLSFVTALRLTHRGAPAHSTVLGHSYGSTVVGLTLRDRGLPVDSVLLLGSPGAGVRHARQLRIEPSRVHVGRGSHDWIRFVAGLRHGRDPMRPAFGARRIPTGDTRHGRYWAPGTVSWTLIGQVAAGALPAGG</sequence>
<gene>
    <name evidence="2" type="ORF">GCM10009665_66090</name>
</gene>
<evidence type="ECO:0000313" key="2">
    <source>
        <dbReference type="EMBL" id="GAA1268182.1"/>
    </source>
</evidence>
<evidence type="ECO:0000259" key="1">
    <source>
        <dbReference type="Pfam" id="PF06259"/>
    </source>
</evidence>
<accession>A0ABN1WYW3</accession>
<comment type="caution">
    <text evidence="2">The sequence shown here is derived from an EMBL/GenBank/DDBJ whole genome shotgun (WGS) entry which is preliminary data.</text>
</comment>